<gene>
    <name evidence="6" type="ORF">EDC14_103123</name>
</gene>
<keyword evidence="3" id="KW-0540">Nuclease</keyword>
<dbReference type="EMBL" id="SLUN01000031">
    <property type="protein sequence ID" value="TCL61854.1"/>
    <property type="molecule type" value="Genomic_DNA"/>
</dbReference>
<dbReference type="GO" id="GO:0016787">
    <property type="term" value="F:hydrolase activity"/>
    <property type="evidence" value="ECO:0007669"/>
    <property type="project" value="UniProtKB-KW"/>
</dbReference>
<dbReference type="GO" id="GO:0004540">
    <property type="term" value="F:RNA nuclease activity"/>
    <property type="evidence" value="ECO:0007669"/>
    <property type="project" value="InterPro"/>
</dbReference>
<evidence type="ECO:0000313" key="6">
    <source>
        <dbReference type="EMBL" id="TCL61854.1"/>
    </source>
</evidence>
<keyword evidence="7" id="KW-1185">Reference proteome</keyword>
<dbReference type="PANTHER" id="PTHR34139:SF1">
    <property type="entry name" value="RNASE MJ1380-RELATED"/>
    <property type="match status" value="1"/>
</dbReference>
<dbReference type="InterPro" id="IPR008201">
    <property type="entry name" value="HepT-like"/>
</dbReference>
<dbReference type="PANTHER" id="PTHR34139">
    <property type="entry name" value="UPF0331 PROTEIN MJ0127"/>
    <property type="match status" value="1"/>
</dbReference>
<evidence type="ECO:0000256" key="1">
    <source>
        <dbReference type="ARBA" id="ARBA00022553"/>
    </source>
</evidence>
<sequence>MMLIAVGESLKYLDKMTQGKLLAAYPDVDWKGAKGIRDIMSHHYFDIDAEIVFWVCQDKVPLLVRTVFRMQADLG</sequence>
<keyword evidence="2" id="KW-1277">Toxin-antitoxin system</keyword>
<organism evidence="6 7">
    <name type="scientific">Hydrogenispora ethanolica</name>
    <dbReference type="NCBI Taxonomy" id="1082276"/>
    <lineage>
        <taxon>Bacteria</taxon>
        <taxon>Bacillati</taxon>
        <taxon>Bacillota</taxon>
        <taxon>Hydrogenispora</taxon>
    </lineage>
</organism>
<accession>A0A4R1R876</accession>
<protein>
    <submittedName>
        <fullName evidence="6">Uncharacterized protein DUF86</fullName>
    </submittedName>
</protein>
<comment type="caution">
    <text evidence="6">The sequence shown here is derived from an EMBL/GenBank/DDBJ whole genome shotgun (WGS) entry which is preliminary data.</text>
</comment>
<keyword evidence="5" id="KW-0378">Hydrolase</keyword>
<dbReference type="Proteomes" id="UP000295008">
    <property type="component" value="Unassembled WGS sequence"/>
</dbReference>
<dbReference type="InterPro" id="IPR051813">
    <property type="entry name" value="HepT_RNase_toxin"/>
</dbReference>
<dbReference type="GO" id="GO:0000166">
    <property type="term" value="F:nucleotide binding"/>
    <property type="evidence" value="ECO:0007669"/>
    <property type="project" value="UniProtKB-KW"/>
</dbReference>
<evidence type="ECO:0000256" key="5">
    <source>
        <dbReference type="ARBA" id="ARBA00022801"/>
    </source>
</evidence>
<dbReference type="RefSeq" id="WP_243663042.1">
    <property type="nucleotide sequence ID" value="NZ_SLUN01000031.1"/>
</dbReference>
<evidence type="ECO:0000256" key="2">
    <source>
        <dbReference type="ARBA" id="ARBA00022649"/>
    </source>
</evidence>
<dbReference type="GO" id="GO:0110001">
    <property type="term" value="C:toxin-antitoxin complex"/>
    <property type="evidence" value="ECO:0007669"/>
    <property type="project" value="InterPro"/>
</dbReference>
<keyword evidence="1" id="KW-0597">Phosphoprotein</keyword>
<dbReference type="Pfam" id="PF01934">
    <property type="entry name" value="HepT-like"/>
    <property type="match status" value="1"/>
</dbReference>
<name>A0A4R1R876_HYDET</name>
<dbReference type="AlphaFoldDB" id="A0A4R1R876"/>
<evidence type="ECO:0000313" key="7">
    <source>
        <dbReference type="Proteomes" id="UP000295008"/>
    </source>
</evidence>
<evidence type="ECO:0000256" key="3">
    <source>
        <dbReference type="ARBA" id="ARBA00022722"/>
    </source>
</evidence>
<evidence type="ECO:0000256" key="4">
    <source>
        <dbReference type="ARBA" id="ARBA00022741"/>
    </source>
</evidence>
<reference evidence="6 7" key="1">
    <citation type="submission" date="2019-03" db="EMBL/GenBank/DDBJ databases">
        <title>Genomic Encyclopedia of Type Strains, Phase IV (KMG-IV): sequencing the most valuable type-strain genomes for metagenomic binning, comparative biology and taxonomic classification.</title>
        <authorList>
            <person name="Goeker M."/>
        </authorList>
    </citation>
    <scope>NUCLEOTIDE SEQUENCE [LARGE SCALE GENOMIC DNA]</scope>
    <source>
        <strain evidence="6 7">LX-B</strain>
    </source>
</reference>
<keyword evidence="4" id="KW-0547">Nucleotide-binding</keyword>
<proteinExistence type="predicted"/>